<feature type="domain" description="C2" evidence="13">
    <location>
        <begin position="751"/>
        <end position="893"/>
    </location>
</feature>
<feature type="region of interest" description="Disordered" evidence="11">
    <location>
        <begin position="1"/>
        <end position="143"/>
    </location>
</feature>
<feature type="compositionally biased region" description="Basic and acidic residues" evidence="11">
    <location>
        <begin position="110"/>
        <end position="143"/>
    </location>
</feature>
<keyword evidence="5" id="KW-0677">Repeat</keyword>
<dbReference type="GO" id="GO:0006869">
    <property type="term" value="P:lipid transport"/>
    <property type="evidence" value="ECO:0007669"/>
    <property type="project" value="UniProtKB-KW"/>
</dbReference>
<feature type="region of interest" description="Disordered" evidence="11">
    <location>
        <begin position="786"/>
        <end position="812"/>
    </location>
</feature>
<dbReference type="GO" id="GO:0008289">
    <property type="term" value="F:lipid binding"/>
    <property type="evidence" value="ECO:0007669"/>
    <property type="project" value="UniProtKB-KW"/>
</dbReference>
<evidence type="ECO:0000256" key="11">
    <source>
        <dbReference type="SAM" id="MobiDB-lite"/>
    </source>
</evidence>
<name>A0A2S5BBW2_9BASI</name>
<dbReference type="InterPro" id="IPR035892">
    <property type="entry name" value="C2_domain_sf"/>
</dbReference>
<dbReference type="GO" id="GO:0061817">
    <property type="term" value="P:endoplasmic reticulum-plasma membrane tethering"/>
    <property type="evidence" value="ECO:0007669"/>
    <property type="project" value="InterPro"/>
</dbReference>
<feature type="region of interest" description="Disordered" evidence="11">
    <location>
        <begin position="377"/>
        <end position="440"/>
    </location>
</feature>
<accession>A0A2S5BBW2</accession>
<dbReference type="SMART" id="SM00239">
    <property type="entry name" value="C2"/>
    <property type="match status" value="2"/>
</dbReference>
<dbReference type="PROSITE" id="PS50004">
    <property type="entry name" value="C2"/>
    <property type="match status" value="2"/>
</dbReference>
<keyword evidence="4 12" id="KW-0812">Transmembrane</keyword>
<dbReference type="Gene3D" id="2.60.40.150">
    <property type="entry name" value="C2 domain"/>
    <property type="match status" value="2"/>
</dbReference>
<dbReference type="SUPFAM" id="SSF49562">
    <property type="entry name" value="C2 domain (Calcium/lipid-binding domain, CaLB)"/>
    <property type="match status" value="2"/>
</dbReference>
<evidence type="ECO:0000313" key="15">
    <source>
        <dbReference type="EMBL" id="POY74275.1"/>
    </source>
</evidence>
<dbReference type="CDD" id="cd04041">
    <property type="entry name" value="C2A_fungal"/>
    <property type="match status" value="1"/>
</dbReference>
<dbReference type="CDD" id="cd04052">
    <property type="entry name" value="C2B_Tricalbin-like"/>
    <property type="match status" value="1"/>
</dbReference>
<dbReference type="PROSITE" id="PS51847">
    <property type="entry name" value="SMP"/>
    <property type="match status" value="1"/>
</dbReference>
<keyword evidence="16" id="KW-1185">Reference proteome</keyword>
<evidence type="ECO:0000256" key="3">
    <source>
        <dbReference type="ARBA" id="ARBA00022553"/>
    </source>
</evidence>
<evidence type="ECO:0000256" key="6">
    <source>
        <dbReference type="ARBA" id="ARBA00022824"/>
    </source>
</evidence>
<dbReference type="InterPro" id="IPR000008">
    <property type="entry name" value="C2_dom"/>
</dbReference>
<dbReference type="PANTHER" id="PTHR47348">
    <property type="entry name" value="MEIOTICALLY UP-REGULATED GENE 190 PROTEIN"/>
    <property type="match status" value="1"/>
</dbReference>
<evidence type="ECO:0000256" key="5">
    <source>
        <dbReference type="ARBA" id="ARBA00022737"/>
    </source>
</evidence>
<evidence type="ECO:0000256" key="4">
    <source>
        <dbReference type="ARBA" id="ARBA00022692"/>
    </source>
</evidence>
<comment type="subcellular location">
    <subcellularLocation>
        <location evidence="1">Endoplasmic reticulum membrane</location>
    </subcellularLocation>
</comment>
<dbReference type="Pfam" id="PF00168">
    <property type="entry name" value="C2"/>
    <property type="match status" value="2"/>
</dbReference>
<keyword evidence="3" id="KW-0597">Phosphoprotein</keyword>
<feature type="domain" description="C2" evidence="13">
    <location>
        <begin position="561"/>
        <end position="691"/>
    </location>
</feature>
<feature type="transmembrane region" description="Helical" evidence="12">
    <location>
        <begin position="234"/>
        <end position="256"/>
    </location>
</feature>
<evidence type="ECO:0000256" key="8">
    <source>
        <dbReference type="ARBA" id="ARBA00023055"/>
    </source>
</evidence>
<comment type="caution">
    <text evidence="15">The sequence shown here is derived from an EMBL/GenBank/DDBJ whole genome shotgun (WGS) entry which is preliminary data.</text>
</comment>
<protein>
    <recommendedName>
        <fullName evidence="17">C2 domain-containing protein</fullName>
    </recommendedName>
</protein>
<feature type="compositionally biased region" description="Basic and acidic residues" evidence="11">
    <location>
        <begin position="13"/>
        <end position="23"/>
    </location>
</feature>
<reference evidence="15 16" key="1">
    <citation type="journal article" date="2018" name="Front. Microbiol.">
        <title>Prospects for Fungal Bioremediation of Acidic Radioactive Waste Sites: Characterization and Genome Sequence of Rhodotorula taiwanensis MD1149.</title>
        <authorList>
            <person name="Tkavc R."/>
            <person name="Matrosova V.Y."/>
            <person name="Grichenko O.E."/>
            <person name="Gostincar C."/>
            <person name="Volpe R.P."/>
            <person name="Klimenkova P."/>
            <person name="Gaidamakova E.K."/>
            <person name="Zhou C.E."/>
            <person name="Stewart B.J."/>
            <person name="Lyman M.G."/>
            <person name="Malfatti S.A."/>
            <person name="Rubinfeld B."/>
            <person name="Courtot M."/>
            <person name="Singh J."/>
            <person name="Dalgard C.L."/>
            <person name="Hamilton T."/>
            <person name="Frey K.G."/>
            <person name="Gunde-Cimerman N."/>
            <person name="Dugan L."/>
            <person name="Daly M.J."/>
        </authorList>
    </citation>
    <scope>NUCLEOTIDE SEQUENCE [LARGE SCALE GENOMIC DNA]</scope>
    <source>
        <strain evidence="15 16">MD1149</strain>
    </source>
</reference>
<evidence type="ECO:0008006" key="17">
    <source>
        <dbReference type="Google" id="ProtNLM"/>
    </source>
</evidence>
<feature type="domain" description="SMP-LTD" evidence="14">
    <location>
        <begin position="310"/>
        <end position="568"/>
    </location>
</feature>
<dbReference type="EMBL" id="PJQD01000026">
    <property type="protein sequence ID" value="POY74275.1"/>
    <property type="molecule type" value="Genomic_DNA"/>
</dbReference>
<feature type="compositionally biased region" description="Basic and acidic residues" evidence="11">
    <location>
        <begin position="386"/>
        <end position="432"/>
    </location>
</feature>
<sequence length="1186" mass="133573">MSGVNKTPADLPGIDHKAYEDHPAPQFAGQGWSGKHKIPTVGQLFDQQKAMTEDHSAEGERRKQAALRRQGEDEQQEAIRERENLNNPDDTKDPMRENEKKHRFGLGHKKHDDDEPKSEGQREKDEAMKKARANPKPDARGFKAEGDREVYDPVTGRTVWIRDAKLEDFQKPQLFDPDHLDPAQLHKTGPALNRPGNSHVHHITPNPIEPTNISLQPFPPPVDSKGLRAIANTINFYALAIEAGLGLIWFFTAWRGAGWRSFIFFTEIIGAVAICVFFAHGLVIRKIEKEFERVRLYMHQQRGEQYAPPTPESTEWLNAFVKVVWPLINPDMFVSIIDMVEDVMQASLPGFVDAVKIEDFTLGKNSFRILNMRALPDQPQEDDYPKEEWIDQGDRENALDPTRREPKSDEEAKNQEAAKERSKSEEVMKQENPEDEEQTGDYVNYEVSFAYFAPPGEKHSPNSNISLVMKFFLGAYDLFHAPVPIWVAVESVVGTVRLRCQMVSKPPYIRNVTFTLMGVPAVSASAIPLAKALPNVLDLPLISGFVQSAIAAASSIYVAPKSMTLNVAQLISGDGIKRDTKALGVFQITIHHAEGLSAQDDNGKSDPYVVVAYSKFGKPLYSTRIVPEDLNPVWEQTCFILVSDDEVRAAEKLSIQLWDWDRLSADDLVGRVQVPIHELMLKPNEMHHRTDKLMGFEDADEMSGTVTWSVAYYEKAKLNPQLKLKPGIDHSLPKELQDHPELKVEANTQDTEEEANASHTPPDPKYPAGILSVVVHNIFGLERQHLSGRKGHIKEGQSGQDTDEESESASSLPSSYVEIAINDAIEYKTRVKQYSNMPFFEAGTEIFLRDYSQTSLRLIVRDARLREHDPILGIVDLPLKDTLRYASEVTRTYAIQDGVGFGKISVSILFKGVMASMPRELSGWETGTICVTKPIRVEPVEGSDFDWREKKLLLSTLEAKEKLSSRHATLEGNTLVYDVDEDEPIRLPTYDRYSSALYFDYGGSKIHISKFGKVRDAFATCWLSEFIDGEPKEVRLPVIVPKTSAAALRVNYVNEQCRKTHDVEIVGWLTTTIVVDAGLDADHEKYAVTQTQRHEFEAYDRVVGQAAQAEVNAHADDDGVVDEDEQKAIDRAHKKALESRHRGKMQFRPYRTAVWAKDGLKDRARAVKDKLTNTHRHEETVATEGT</sequence>
<evidence type="ECO:0000256" key="7">
    <source>
        <dbReference type="ARBA" id="ARBA00022989"/>
    </source>
</evidence>
<keyword evidence="2" id="KW-0813">Transport</keyword>
<dbReference type="InterPro" id="IPR057349">
    <property type="entry name" value="C2_Mug190_3rd"/>
</dbReference>
<dbReference type="InterPro" id="IPR037767">
    <property type="entry name" value="C2A_Mug190-like"/>
</dbReference>
<gene>
    <name evidence="15" type="ORF">BMF94_2713</name>
</gene>
<evidence type="ECO:0000256" key="10">
    <source>
        <dbReference type="ARBA" id="ARBA00023136"/>
    </source>
</evidence>
<keyword evidence="8" id="KW-0445">Lipid transport</keyword>
<evidence type="ECO:0000256" key="9">
    <source>
        <dbReference type="ARBA" id="ARBA00023121"/>
    </source>
</evidence>
<organism evidence="15 16">
    <name type="scientific">Rhodotorula taiwanensis</name>
    <dbReference type="NCBI Taxonomy" id="741276"/>
    <lineage>
        <taxon>Eukaryota</taxon>
        <taxon>Fungi</taxon>
        <taxon>Dikarya</taxon>
        <taxon>Basidiomycota</taxon>
        <taxon>Pucciniomycotina</taxon>
        <taxon>Microbotryomycetes</taxon>
        <taxon>Sporidiobolales</taxon>
        <taxon>Sporidiobolaceae</taxon>
        <taxon>Rhodotorula</taxon>
    </lineage>
</organism>
<dbReference type="InterPro" id="IPR037765">
    <property type="entry name" value="C2B_Tricalbin"/>
</dbReference>
<proteinExistence type="predicted"/>
<dbReference type="CDD" id="cd21676">
    <property type="entry name" value="SMP_Mug190"/>
    <property type="match status" value="1"/>
</dbReference>
<keyword evidence="10 12" id="KW-0472">Membrane</keyword>
<dbReference type="OrthoDB" id="419768at2759"/>
<dbReference type="Pfam" id="PF25669">
    <property type="entry name" value="SMP_MUG190-like"/>
    <property type="match status" value="1"/>
</dbReference>
<evidence type="ECO:0000259" key="13">
    <source>
        <dbReference type="PROSITE" id="PS50004"/>
    </source>
</evidence>
<keyword evidence="9" id="KW-0446">Lipid-binding</keyword>
<feature type="compositionally biased region" description="Basic and acidic residues" evidence="11">
    <location>
        <begin position="51"/>
        <end position="100"/>
    </location>
</feature>
<dbReference type="PANTHER" id="PTHR47348:SF3">
    <property type="entry name" value="MEIOTICALLY UP-REGULATED GENE 190 PROTEIN"/>
    <property type="match status" value="1"/>
</dbReference>
<evidence type="ECO:0000259" key="14">
    <source>
        <dbReference type="PROSITE" id="PS51847"/>
    </source>
</evidence>
<dbReference type="Pfam" id="PF25331">
    <property type="entry name" value="C2_Mug190_3rd"/>
    <property type="match status" value="1"/>
</dbReference>
<keyword evidence="6" id="KW-0256">Endoplasmic reticulum</keyword>
<evidence type="ECO:0000256" key="2">
    <source>
        <dbReference type="ARBA" id="ARBA00022448"/>
    </source>
</evidence>
<dbReference type="STRING" id="741276.A0A2S5BBW2"/>
<keyword evidence="7 12" id="KW-1133">Transmembrane helix</keyword>
<evidence type="ECO:0000256" key="1">
    <source>
        <dbReference type="ARBA" id="ARBA00004586"/>
    </source>
</evidence>
<dbReference type="Proteomes" id="UP000237144">
    <property type="component" value="Unassembled WGS sequence"/>
</dbReference>
<dbReference type="GO" id="GO:0005789">
    <property type="term" value="C:endoplasmic reticulum membrane"/>
    <property type="evidence" value="ECO:0007669"/>
    <property type="project" value="UniProtKB-SubCell"/>
</dbReference>
<feature type="transmembrane region" description="Helical" evidence="12">
    <location>
        <begin position="508"/>
        <end position="527"/>
    </location>
</feature>
<dbReference type="InterPro" id="IPR031468">
    <property type="entry name" value="SMP_LBD"/>
</dbReference>
<evidence type="ECO:0000256" key="12">
    <source>
        <dbReference type="SAM" id="Phobius"/>
    </source>
</evidence>
<dbReference type="AlphaFoldDB" id="A0A2S5BBW2"/>
<feature type="transmembrane region" description="Helical" evidence="12">
    <location>
        <begin position="262"/>
        <end position="283"/>
    </location>
</feature>
<evidence type="ECO:0000313" key="16">
    <source>
        <dbReference type="Proteomes" id="UP000237144"/>
    </source>
</evidence>